<proteinExistence type="predicted"/>
<organism evidence="1 2">
    <name type="scientific">Ceratodon purpureus</name>
    <name type="common">Fire moss</name>
    <name type="synonym">Dicranum purpureum</name>
    <dbReference type="NCBI Taxonomy" id="3225"/>
    <lineage>
        <taxon>Eukaryota</taxon>
        <taxon>Viridiplantae</taxon>
        <taxon>Streptophyta</taxon>
        <taxon>Embryophyta</taxon>
        <taxon>Bryophyta</taxon>
        <taxon>Bryophytina</taxon>
        <taxon>Bryopsida</taxon>
        <taxon>Dicranidae</taxon>
        <taxon>Pseudoditrichales</taxon>
        <taxon>Ditrichaceae</taxon>
        <taxon>Ceratodon</taxon>
    </lineage>
</organism>
<gene>
    <name evidence="1" type="ORF">KC19_1G156700</name>
</gene>
<dbReference type="AlphaFoldDB" id="A0A8T0J5L1"/>
<reference evidence="1" key="1">
    <citation type="submission" date="2020-06" db="EMBL/GenBank/DDBJ databases">
        <title>WGS assembly of Ceratodon purpureus strain R40.</title>
        <authorList>
            <person name="Carey S.B."/>
            <person name="Jenkins J."/>
            <person name="Shu S."/>
            <person name="Lovell J.T."/>
            <person name="Sreedasyam A."/>
            <person name="Maumus F."/>
            <person name="Tiley G.P."/>
            <person name="Fernandez-Pozo N."/>
            <person name="Barry K."/>
            <person name="Chen C."/>
            <person name="Wang M."/>
            <person name="Lipzen A."/>
            <person name="Daum C."/>
            <person name="Saski C.A."/>
            <person name="Payton A.C."/>
            <person name="Mcbreen J.C."/>
            <person name="Conrad R.E."/>
            <person name="Kollar L.M."/>
            <person name="Olsson S."/>
            <person name="Huttunen S."/>
            <person name="Landis J.B."/>
            <person name="Wickett N.J."/>
            <person name="Johnson M.G."/>
            <person name="Rensing S.A."/>
            <person name="Grimwood J."/>
            <person name="Schmutz J."/>
            <person name="Mcdaniel S.F."/>
        </authorList>
    </citation>
    <scope>NUCLEOTIDE SEQUENCE</scope>
    <source>
        <strain evidence="1">R40</strain>
    </source>
</reference>
<comment type="caution">
    <text evidence="1">The sequence shown here is derived from an EMBL/GenBank/DDBJ whole genome shotgun (WGS) entry which is preliminary data.</text>
</comment>
<dbReference type="EMBL" id="CM026421">
    <property type="protein sequence ID" value="KAG0591184.1"/>
    <property type="molecule type" value="Genomic_DNA"/>
</dbReference>
<dbReference type="Proteomes" id="UP000822688">
    <property type="component" value="Chromosome 1"/>
</dbReference>
<keyword evidence="2" id="KW-1185">Reference proteome</keyword>
<name>A0A8T0J5L1_CERPU</name>
<evidence type="ECO:0000313" key="1">
    <source>
        <dbReference type="EMBL" id="KAG0591184.1"/>
    </source>
</evidence>
<sequence>MTTDDCKDGAEQRLGNFSKLMVVYMLSGPRQPLPVHRLPASALRLAFSDAPWEALGCKEVPPEVMSHEVQVSCTVT</sequence>
<accession>A0A8T0J5L1</accession>
<protein>
    <submittedName>
        <fullName evidence="1">Uncharacterized protein</fullName>
    </submittedName>
</protein>
<evidence type="ECO:0000313" key="2">
    <source>
        <dbReference type="Proteomes" id="UP000822688"/>
    </source>
</evidence>